<reference evidence="1" key="1">
    <citation type="submission" date="2022-12" db="EMBL/GenBank/DDBJ databases">
        <authorList>
            <person name="Alioto T."/>
            <person name="Alioto T."/>
            <person name="Gomez Garrido J."/>
        </authorList>
    </citation>
    <scope>NUCLEOTIDE SEQUENCE</scope>
</reference>
<keyword evidence="2" id="KW-1185">Reference proteome</keyword>
<dbReference type="EMBL" id="OX395126">
    <property type="protein sequence ID" value="CAI5764298.1"/>
    <property type="molecule type" value="Genomic_DNA"/>
</dbReference>
<name>A0AA35JT84_9SAUR</name>
<evidence type="ECO:0000313" key="1">
    <source>
        <dbReference type="EMBL" id="CAI5764298.1"/>
    </source>
</evidence>
<dbReference type="Proteomes" id="UP001178461">
    <property type="component" value="Chromosome 1"/>
</dbReference>
<accession>A0AA35JT84</accession>
<sequence length="50" mass="5777">MASMWLWCPNRQSCFTEQDICSLRVHTRVTFSAAIIMCGAKATKRAIWKK</sequence>
<protein>
    <submittedName>
        <fullName evidence="1">Uncharacterized protein</fullName>
    </submittedName>
</protein>
<dbReference type="AlphaFoldDB" id="A0AA35JT84"/>
<evidence type="ECO:0000313" key="2">
    <source>
        <dbReference type="Proteomes" id="UP001178461"/>
    </source>
</evidence>
<proteinExistence type="predicted"/>
<gene>
    <name evidence="1" type="ORF">PODLI_1B015686</name>
</gene>
<organism evidence="1 2">
    <name type="scientific">Podarcis lilfordi</name>
    <name type="common">Lilford's wall lizard</name>
    <dbReference type="NCBI Taxonomy" id="74358"/>
    <lineage>
        <taxon>Eukaryota</taxon>
        <taxon>Metazoa</taxon>
        <taxon>Chordata</taxon>
        <taxon>Craniata</taxon>
        <taxon>Vertebrata</taxon>
        <taxon>Euteleostomi</taxon>
        <taxon>Lepidosauria</taxon>
        <taxon>Squamata</taxon>
        <taxon>Bifurcata</taxon>
        <taxon>Unidentata</taxon>
        <taxon>Episquamata</taxon>
        <taxon>Laterata</taxon>
        <taxon>Lacertibaenia</taxon>
        <taxon>Lacertidae</taxon>
        <taxon>Podarcis</taxon>
    </lineage>
</organism>